<dbReference type="eggNOG" id="COG2114">
    <property type="taxonomic scope" value="Bacteria"/>
</dbReference>
<dbReference type="SMART" id="SM00044">
    <property type="entry name" value="CYCc"/>
    <property type="match status" value="1"/>
</dbReference>
<feature type="transmembrane region" description="Helical" evidence="10">
    <location>
        <begin position="987"/>
        <end position="1014"/>
    </location>
</feature>
<feature type="transmembrane region" description="Helical" evidence="10">
    <location>
        <begin position="1115"/>
        <end position="1135"/>
    </location>
</feature>
<feature type="transmembrane region" description="Helical" evidence="10">
    <location>
        <begin position="1034"/>
        <end position="1066"/>
    </location>
</feature>
<dbReference type="Pfam" id="PF00211">
    <property type="entry name" value="Guanylate_cyc"/>
    <property type="match status" value="1"/>
</dbReference>
<feature type="transmembrane region" description="Helical" evidence="10">
    <location>
        <begin position="755"/>
        <end position="773"/>
    </location>
</feature>
<dbReference type="PANTHER" id="PTHR24363">
    <property type="entry name" value="SERINE/THREONINE PROTEIN KINASE"/>
    <property type="match status" value="1"/>
</dbReference>
<comment type="subcellular location">
    <subcellularLocation>
        <location evidence="1">Membrane</location>
        <topology evidence="1">Single-pass membrane protein</topology>
    </subcellularLocation>
</comment>
<keyword evidence="5" id="KW-0547">Nucleotide-binding</keyword>
<evidence type="ECO:0000313" key="15">
    <source>
        <dbReference type="Proteomes" id="UP000027395"/>
    </source>
</evidence>
<evidence type="ECO:0000259" key="13">
    <source>
        <dbReference type="PROSITE" id="PS50837"/>
    </source>
</evidence>
<proteinExistence type="predicted"/>
<dbReference type="InterPro" id="IPR001054">
    <property type="entry name" value="A/G_cyclase"/>
</dbReference>
<dbReference type="InterPro" id="IPR011009">
    <property type="entry name" value="Kinase-like_dom_sf"/>
</dbReference>
<dbReference type="InterPro" id="IPR007111">
    <property type="entry name" value="NACHT_NTPase"/>
</dbReference>
<dbReference type="HOGENOM" id="CLU_007998_0_0_3"/>
<dbReference type="STRING" id="388467.A19Y_4156"/>
<dbReference type="GO" id="GO:0005524">
    <property type="term" value="F:ATP binding"/>
    <property type="evidence" value="ECO:0007669"/>
    <property type="project" value="UniProtKB-KW"/>
</dbReference>
<evidence type="ECO:0000256" key="10">
    <source>
        <dbReference type="SAM" id="Phobius"/>
    </source>
</evidence>
<dbReference type="PROSITE" id="PS50011">
    <property type="entry name" value="PROTEIN_KINASE_DOM"/>
    <property type="match status" value="1"/>
</dbReference>
<dbReference type="GO" id="GO:0016020">
    <property type="term" value="C:membrane"/>
    <property type="evidence" value="ECO:0007669"/>
    <property type="project" value="UniProtKB-SubCell"/>
</dbReference>
<dbReference type="EC" id="2.7.11.1" evidence="2"/>
<dbReference type="SUPFAM" id="SSF52540">
    <property type="entry name" value="P-loop containing nucleoside triphosphate hydrolases"/>
    <property type="match status" value="1"/>
</dbReference>
<dbReference type="PROSITE" id="PS50125">
    <property type="entry name" value="GUANYLATE_CYCLASE_2"/>
    <property type="match status" value="1"/>
</dbReference>
<protein>
    <recommendedName>
        <fullName evidence="2">non-specific serine/threonine protein kinase</fullName>
        <ecNumber evidence="2">2.7.11.1</ecNumber>
    </recommendedName>
</protein>
<evidence type="ECO:0000256" key="3">
    <source>
        <dbReference type="ARBA" id="ARBA00022527"/>
    </source>
</evidence>
<dbReference type="Proteomes" id="UP000027395">
    <property type="component" value="Chromosome"/>
</dbReference>
<dbReference type="GO" id="GO:0035556">
    <property type="term" value="P:intracellular signal transduction"/>
    <property type="evidence" value="ECO:0007669"/>
    <property type="project" value="InterPro"/>
</dbReference>
<dbReference type="InterPro" id="IPR029787">
    <property type="entry name" value="Nucleotide_cyclase"/>
</dbReference>
<evidence type="ECO:0000256" key="6">
    <source>
        <dbReference type="ARBA" id="ARBA00022777"/>
    </source>
</evidence>
<dbReference type="EMBL" id="CM002803">
    <property type="protein sequence ID" value="KEI68854.1"/>
    <property type="molecule type" value="Genomic_DNA"/>
</dbReference>
<feature type="transmembrane region" description="Helical" evidence="10">
    <location>
        <begin position="1087"/>
        <end position="1109"/>
    </location>
</feature>
<feature type="domain" description="Guanylate cyclase" evidence="12">
    <location>
        <begin position="313"/>
        <end position="427"/>
    </location>
</feature>
<dbReference type="GO" id="GO:0106310">
    <property type="term" value="F:protein serine kinase activity"/>
    <property type="evidence" value="ECO:0007669"/>
    <property type="project" value="RHEA"/>
</dbReference>
<dbReference type="eggNOG" id="COG5635">
    <property type="taxonomic scope" value="Bacteria"/>
</dbReference>
<organism evidence="14 15">
    <name type="scientific">Planktothrix agardhii (strain NIVA-CYA 126/8)</name>
    <dbReference type="NCBI Taxonomy" id="388467"/>
    <lineage>
        <taxon>Bacteria</taxon>
        <taxon>Bacillati</taxon>
        <taxon>Cyanobacteriota</taxon>
        <taxon>Cyanophyceae</taxon>
        <taxon>Oscillatoriophycideae</taxon>
        <taxon>Oscillatoriales</taxon>
        <taxon>Microcoleaceae</taxon>
        <taxon>Planktothrix</taxon>
    </lineage>
</organism>
<evidence type="ECO:0000256" key="8">
    <source>
        <dbReference type="ARBA" id="ARBA00047899"/>
    </source>
</evidence>
<dbReference type="InterPro" id="IPR027417">
    <property type="entry name" value="P-loop_NTPase"/>
</dbReference>
<feature type="domain" description="NACHT" evidence="13">
    <location>
        <begin position="578"/>
        <end position="686"/>
    </location>
</feature>
<dbReference type="Gene3D" id="3.40.50.300">
    <property type="entry name" value="P-loop containing nucleotide triphosphate hydrolases"/>
    <property type="match status" value="1"/>
</dbReference>
<evidence type="ECO:0000256" key="7">
    <source>
        <dbReference type="ARBA" id="ARBA00022840"/>
    </source>
</evidence>
<evidence type="ECO:0000313" key="14">
    <source>
        <dbReference type="EMBL" id="KEI68854.1"/>
    </source>
</evidence>
<dbReference type="InterPro" id="IPR000719">
    <property type="entry name" value="Prot_kinase_dom"/>
</dbReference>
<name>A0A073CKR1_PLAA1</name>
<dbReference type="InterPro" id="IPR003593">
    <property type="entry name" value="AAA+_ATPase"/>
</dbReference>
<feature type="transmembrane region" description="Helical" evidence="10">
    <location>
        <begin position="885"/>
        <end position="908"/>
    </location>
</feature>
<dbReference type="PROSITE" id="PS50837">
    <property type="entry name" value="NACHT"/>
    <property type="match status" value="1"/>
</dbReference>
<feature type="transmembrane region" description="Helical" evidence="10">
    <location>
        <begin position="849"/>
        <end position="873"/>
    </location>
</feature>
<keyword evidence="4 14" id="KW-0808">Transferase</keyword>
<keyword evidence="10" id="KW-1133">Transmembrane helix</keyword>
<dbReference type="Gene3D" id="3.30.70.1230">
    <property type="entry name" value="Nucleotide cyclase"/>
    <property type="match status" value="1"/>
</dbReference>
<dbReference type="GO" id="GO:0004674">
    <property type="term" value="F:protein serine/threonine kinase activity"/>
    <property type="evidence" value="ECO:0007669"/>
    <property type="project" value="UniProtKB-KW"/>
</dbReference>
<dbReference type="RefSeq" id="WP_052369678.1">
    <property type="nucleotide sequence ID" value="NZ_CM002803.1"/>
</dbReference>
<dbReference type="SMART" id="SM00382">
    <property type="entry name" value="AAA"/>
    <property type="match status" value="1"/>
</dbReference>
<keyword evidence="6 14" id="KW-0418">Kinase</keyword>
<dbReference type="SUPFAM" id="SSF55073">
    <property type="entry name" value="Nucleotide cyclase"/>
    <property type="match status" value="1"/>
</dbReference>
<keyword evidence="7" id="KW-0067">ATP-binding</keyword>
<dbReference type="PATRIC" id="fig|388467.6.peg.4096"/>
<reference evidence="14 15" key="1">
    <citation type="journal article" date="2014" name="Appl. Environ. Microbiol.">
        <title>Elucidation of insertion elements encoded on plasmids and in vitro construction of shuttle vectors from the toxic cyanobacterium Planktothrix.</title>
        <authorList>
            <person name="Christiansen G."/>
            <person name="Goesmann A."/>
            <person name="Kurmayer R."/>
        </authorList>
    </citation>
    <scope>NUCLEOTIDE SEQUENCE [LARGE SCALE GENOMIC DNA]</scope>
    <source>
        <strain evidence="14 15">NIVA-CYA 126/8</strain>
    </source>
</reference>
<evidence type="ECO:0000259" key="12">
    <source>
        <dbReference type="PROSITE" id="PS50125"/>
    </source>
</evidence>
<dbReference type="Pfam" id="PF05729">
    <property type="entry name" value="NACHT"/>
    <property type="match status" value="1"/>
</dbReference>
<evidence type="ECO:0000259" key="11">
    <source>
        <dbReference type="PROSITE" id="PS50011"/>
    </source>
</evidence>
<dbReference type="GO" id="GO:0009190">
    <property type="term" value="P:cyclic nucleotide biosynthetic process"/>
    <property type="evidence" value="ECO:0007669"/>
    <property type="project" value="InterPro"/>
</dbReference>
<evidence type="ECO:0000256" key="4">
    <source>
        <dbReference type="ARBA" id="ARBA00022679"/>
    </source>
</evidence>
<dbReference type="SMART" id="SM00220">
    <property type="entry name" value="S_TKc"/>
    <property type="match status" value="1"/>
</dbReference>
<dbReference type="GO" id="GO:0004016">
    <property type="term" value="F:adenylate cyclase activity"/>
    <property type="evidence" value="ECO:0007669"/>
    <property type="project" value="UniProtKB-ARBA"/>
</dbReference>
<dbReference type="CDD" id="cd14014">
    <property type="entry name" value="STKc_PknB_like"/>
    <property type="match status" value="1"/>
</dbReference>
<dbReference type="CDD" id="cd07302">
    <property type="entry name" value="CHD"/>
    <property type="match status" value="1"/>
</dbReference>
<comment type="catalytic activity">
    <reaction evidence="9">
        <text>L-seryl-[protein] + ATP = O-phospho-L-seryl-[protein] + ADP + H(+)</text>
        <dbReference type="Rhea" id="RHEA:17989"/>
        <dbReference type="Rhea" id="RHEA-COMP:9863"/>
        <dbReference type="Rhea" id="RHEA-COMP:11604"/>
        <dbReference type="ChEBI" id="CHEBI:15378"/>
        <dbReference type="ChEBI" id="CHEBI:29999"/>
        <dbReference type="ChEBI" id="CHEBI:30616"/>
        <dbReference type="ChEBI" id="CHEBI:83421"/>
        <dbReference type="ChEBI" id="CHEBI:456216"/>
        <dbReference type="EC" id="2.7.11.1"/>
    </reaction>
</comment>
<evidence type="ECO:0000256" key="9">
    <source>
        <dbReference type="ARBA" id="ARBA00048679"/>
    </source>
</evidence>
<evidence type="ECO:0000256" key="1">
    <source>
        <dbReference type="ARBA" id="ARBA00004167"/>
    </source>
</evidence>
<keyword evidence="10" id="KW-0472">Membrane</keyword>
<feature type="domain" description="Protein kinase" evidence="11">
    <location>
        <begin position="10"/>
        <end position="290"/>
    </location>
</feature>
<evidence type="ECO:0000256" key="5">
    <source>
        <dbReference type="ARBA" id="ARBA00022741"/>
    </source>
</evidence>
<dbReference type="eggNOG" id="COG0515">
    <property type="taxonomic scope" value="Bacteria"/>
</dbReference>
<feature type="transmembrane region" description="Helical" evidence="10">
    <location>
        <begin position="915"/>
        <end position="937"/>
    </location>
</feature>
<comment type="catalytic activity">
    <reaction evidence="8">
        <text>L-threonyl-[protein] + ATP = O-phospho-L-threonyl-[protein] + ADP + H(+)</text>
        <dbReference type="Rhea" id="RHEA:46608"/>
        <dbReference type="Rhea" id="RHEA-COMP:11060"/>
        <dbReference type="Rhea" id="RHEA-COMP:11605"/>
        <dbReference type="ChEBI" id="CHEBI:15378"/>
        <dbReference type="ChEBI" id="CHEBI:30013"/>
        <dbReference type="ChEBI" id="CHEBI:30616"/>
        <dbReference type="ChEBI" id="CHEBI:61977"/>
        <dbReference type="ChEBI" id="CHEBI:456216"/>
        <dbReference type="EC" id="2.7.11.1"/>
    </reaction>
</comment>
<keyword evidence="10" id="KW-0812">Transmembrane</keyword>
<feature type="transmembrane region" description="Helical" evidence="10">
    <location>
        <begin position="943"/>
        <end position="962"/>
    </location>
</feature>
<sequence>MLNTVLRNRYKIICSIASGGFGETYLAKDLDLPGHPQCVVKQLKPQSSKPGILNTARRLFETEAQTLYLLGEHSQIPRLLAHFEENNEFYLVQEFIDGWDLRQELISESYGDEIKVINLLQYLLKILDFVHDHNVIHRDIKPSNLMRRNQDQKLVLIDFGAVKKIMLETANSEAVIPSSIAIGTSGYMPPEQTQGKPRFCSDIYAVGMLAIQALTGVLPHQLPENPQTHEIQWRSLLLKNNTQTQLPLLYDILDKMVRYDFRDRYQTVTEVLQDLSGLIDPTPSVKSSFLPNKIREELEYFPSELNNRQTLATIVFTDAVEFSARMSKDEVVTLTLIRRDLHRMRTLCQEFNGFVIKSTGDGLLMYFSSAIQAVNCAIEIQEYLAKTAQNLPENEVLLHRIGIHLGDVFIQDQDVMGNGVNIAARLEGKAQPGGICISQVVYDVVKHNLNVPIRYLGELELKNISEPMPSYLILPTSFSIQTPVKIPVKPVNQSFLKSTSQNNRDRHILLNKVKNFWVKGVLETSLYGRAIIELGLEFRLDLVERPWDILWGTPDDHQQRLSQGTKVSQKFLELGEGRSLLILGEPGSGKTTTLLELAKDLIEHAEQDINQLIPVVFNLSSWKGGKQAITDWLISELNTQYQVSKTLAKRLIESNQLLLLLDGLDEVSLENRENCAIALNQFLQKNGDHEIVVCSRIGDYQALKTRLKLQTAICLQPLTVDQIQDYFNRAGSELTTVKEALKTDLILQELTKSPLMLSIITLAYSGILPSDFLEFSTIEGRRTHLFDTYINRMFLRRRVNKRYSQEKVIHYLSWLAKNMVKHSQTVFSIESLQLTWLDKNWQKDIYTSLVYLIFNLILCVLFQVILSSVVTLFRDTIQISNDSMIIIFDGLFLGLLNGYILGTIFILLRKRLSNSIGAILLILINGFTQFILWMIISQNSMDFGLIGGLSGGLIGLINLQLINDKIVPTETLKWSWNQAKKSLTKSLFWGLGIGAFIGITYTFITLLNFAFTMTYNSIDESIPTFSFKLAEQPIVLFVFMLINIIVFSLIFEIIGGIIGGILGGLMGTTIENRTIPNQGIFQSLKNAVILSVVSIIFLEIVAKISGFYLPILNGITLGILVGLIGGGGAAIKHFILRCILCLNRSIPWNYAKFLDAAVGWIFLQKIGGSYIFIHRLLLEHFAQLNR</sequence>
<dbReference type="Pfam" id="PF00069">
    <property type="entry name" value="Pkinase"/>
    <property type="match status" value="1"/>
</dbReference>
<dbReference type="SUPFAM" id="SSF56112">
    <property type="entry name" value="Protein kinase-like (PK-like)"/>
    <property type="match status" value="1"/>
</dbReference>
<keyword evidence="3 14" id="KW-0723">Serine/threonine-protein kinase</keyword>
<accession>A0A073CKR1</accession>
<dbReference type="Gene3D" id="1.10.510.10">
    <property type="entry name" value="Transferase(Phosphotransferase) domain 1"/>
    <property type="match status" value="1"/>
</dbReference>
<evidence type="ECO:0000256" key="2">
    <source>
        <dbReference type="ARBA" id="ARBA00012513"/>
    </source>
</evidence>
<keyword evidence="15" id="KW-1185">Reference proteome</keyword>
<dbReference type="PANTHER" id="PTHR24363:SF0">
    <property type="entry name" value="SERINE_THREONINE KINASE LIKE DOMAIN CONTAINING 1"/>
    <property type="match status" value="1"/>
</dbReference>
<gene>
    <name evidence="14" type="ORF">A19Y_4156</name>
</gene>
<dbReference type="AlphaFoldDB" id="A0A073CKR1"/>